<sequence length="145" mass="14887">MTMSSMEVEGGGSTVMRRQSRRRSLAALSVLPLAVTLGCAERAHPQPTTPWHLPVAGTPVTGALGHRVGTRPLRAAHPGTLAGSGIGSIVDLTAPNPLRPYPSGVERPAPHRPAAPPLGAGLRTATPTVHAVGGTIGSREHSLSR</sequence>
<keyword evidence="3" id="KW-1185">Reference proteome</keyword>
<proteinExistence type="predicted"/>
<accession>A0A3M2KVW4</accession>
<name>A0A3M2KVW4_9NOCA</name>
<protein>
    <submittedName>
        <fullName evidence="2">Uncharacterized protein</fullName>
    </submittedName>
</protein>
<gene>
    <name evidence="2" type="ORF">EBN03_26830</name>
</gene>
<dbReference type="Proteomes" id="UP000279275">
    <property type="component" value="Unassembled WGS sequence"/>
</dbReference>
<evidence type="ECO:0000313" key="2">
    <source>
        <dbReference type="EMBL" id="RMI29341.1"/>
    </source>
</evidence>
<organism evidence="2 3">
    <name type="scientific">Nocardia stercoris</name>
    <dbReference type="NCBI Taxonomy" id="2483361"/>
    <lineage>
        <taxon>Bacteria</taxon>
        <taxon>Bacillati</taxon>
        <taxon>Actinomycetota</taxon>
        <taxon>Actinomycetes</taxon>
        <taxon>Mycobacteriales</taxon>
        <taxon>Nocardiaceae</taxon>
        <taxon>Nocardia</taxon>
    </lineage>
</organism>
<feature type="region of interest" description="Disordered" evidence="1">
    <location>
        <begin position="1"/>
        <end position="20"/>
    </location>
</feature>
<dbReference type="AlphaFoldDB" id="A0A3M2KVW4"/>
<evidence type="ECO:0000256" key="1">
    <source>
        <dbReference type="SAM" id="MobiDB-lite"/>
    </source>
</evidence>
<reference evidence="2 3" key="1">
    <citation type="submission" date="2018-10" db="EMBL/GenBank/DDBJ databases">
        <title>Isolation from cow dung.</title>
        <authorList>
            <person name="Ling L."/>
        </authorList>
    </citation>
    <scope>NUCLEOTIDE SEQUENCE [LARGE SCALE GENOMIC DNA]</scope>
    <source>
        <strain evidence="2 3">NEAU-LL90</strain>
    </source>
</reference>
<evidence type="ECO:0000313" key="3">
    <source>
        <dbReference type="Proteomes" id="UP000279275"/>
    </source>
</evidence>
<dbReference type="EMBL" id="RFFH01000015">
    <property type="protein sequence ID" value="RMI29341.1"/>
    <property type="molecule type" value="Genomic_DNA"/>
</dbReference>
<comment type="caution">
    <text evidence="2">The sequence shown here is derived from an EMBL/GenBank/DDBJ whole genome shotgun (WGS) entry which is preliminary data.</text>
</comment>